<evidence type="ECO:0000313" key="1">
    <source>
        <dbReference type="Proteomes" id="UP000887563"/>
    </source>
</evidence>
<dbReference type="WBParaSite" id="Minc3s00190g07155">
    <property type="protein sequence ID" value="Minc3s00190g07155"/>
    <property type="gene ID" value="Minc3s00190g07155"/>
</dbReference>
<name>A0A914L2G3_MELIC</name>
<sequence length="57" mass="6524">MNGVELTNILPHMKVNLRSYLINNANTALINARNRLHEVGNNVYEQAQDQGMKIYLI</sequence>
<protein>
    <submittedName>
        <fullName evidence="2">Uncharacterized protein</fullName>
    </submittedName>
</protein>
<organism evidence="1 2">
    <name type="scientific">Meloidogyne incognita</name>
    <name type="common">Southern root-knot nematode worm</name>
    <name type="synonym">Oxyuris incognita</name>
    <dbReference type="NCBI Taxonomy" id="6306"/>
    <lineage>
        <taxon>Eukaryota</taxon>
        <taxon>Metazoa</taxon>
        <taxon>Ecdysozoa</taxon>
        <taxon>Nematoda</taxon>
        <taxon>Chromadorea</taxon>
        <taxon>Rhabditida</taxon>
        <taxon>Tylenchina</taxon>
        <taxon>Tylenchomorpha</taxon>
        <taxon>Tylenchoidea</taxon>
        <taxon>Meloidogynidae</taxon>
        <taxon>Meloidogyninae</taxon>
        <taxon>Meloidogyne</taxon>
        <taxon>Meloidogyne incognita group</taxon>
    </lineage>
</organism>
<evidence type="ECO:0000313" key="2">
    <source>
        <dbReference type="WBParaSite" id="Minc3s00190g07155"/>
    </source>
</evidence>
<dbReference type="Proteomes" id="UP000887563">
    <property type="component" value="Unplaced"/>
</dbReference>
<dbReference type="AlphaFoldDB" id="A0A914L2G3"/>
<proteinExistence type="predicted"/>
<reference evidence="2" key="1">
    <citation type="submission" date="2022-11" db="UniProtKB">
        <authorList>
            <consortium name="WormBaseParasite"/>
        </authorList>
    </citation>
    <scope>IDENTIFICATION</scope>
</reference>
<keyword evidence="1" id="KW-1185">Reference proteome</keyword>
<accession>A0A914L2G3</accession>